<dbReference type="AlphaFoldDB" id="A0A9P8Q1F2"/>
<dbReference type="Proteomes" id="UP000774326">
    <property type="component" value="Unassembled WGS sequence"/>
</dbReference>
<evidence type="ECO:0000313" key="2">
    <source>
        <dbReference type="Proteomes" id="UP000774326"/>
    </source>
</evidence>
<reference evidence="1" key="1">
    <citation type="journal article" date="2021" name="Open Biol.">
        <title>Shared evolutionary footprints suggest mitochondrial oxidative damage underlies multiple complex I losses in fungi.</title>
        <authorList>
            <person name="Schikora-Tamarit M.A."/>
            <person name="Marcet-Houben M."/>
            <person name="Nosek J."/>
            <person name="Gabaldon T."/>
        </authorList>
    </citation>
    <scope>NUCLEOTIDE SEQUENCE</scope>
    <source>
        <strain evidence="1">CBS2887</strain>
    </source>
</reference>
<dbReference type="EMBL" id="JAEUBG010004429">
    <property type="protein sequence ID" value="KAH3681417.1"/>
    <property type="molecule type" value="Genomic_DNA"/>
</dbReference>
<proteinExistence type="predicted"/>
<comment type="caution">
    <text evidence="1">The sequence shown here is derived from an EMBL/GenBank/DDBJ whole genome shotgun (WGS) entry which is preliminary data.</text>
</comment>
<protein>
    <submittedName>
        <fullName evidence="1">Uncharacterized protein</fullName>
    </submittedName>
</protein>
<reference evidence="1" key="2">
    <citation type="submission" date="2021-01" db="EMBL/GenBank/DDBJ databases">
        <authorList>
            <person name="Schikora-Tamarit M.A."/>
        </authorList>
    </citation>
    <scope>NUCLEOTIDE SEQUENCE</scope>
    <source>
        <strain evidence="1">CBS2887</strain>
    </source>
</reference>
<keyword evidence="2" id="KW-1185">Reference proteome</keyword>
<evidence type="ECO:0000313" key="1">
    <source>
        <dbReference type="EMBL" id="KAH3681417.1"/>
    </source>
</evidence>
<gene>
    <name evidence="1" type="ORF">WICPIJ_007633</name>
</gene>
<accession>A0A9P8Q1F2</accession>
<sequence>MIKINRNFRKIWKSVKTKYSNCDMIKVLECRVAAAEIFCCGLDFFDGYLSIPDIFCLKVGLAIGTGFVD</sequence>
<name>A0A9P8Q1F2_WICPI</name>
<organism evidence="1 2">
    <name type="scientific">Wickerhamomyces pijperi</name>
    <name type="common">Yeast</name>
    <name type="synonym">Pichia pijperi</name>
    <dbReference type="NCBI Taxonomy" id="599730"/>
    <lineage>
        <taxon>Eukaryota</taxon>
        <taxon>Fungi</taxon>
        <taxon>Dikarya</taxon>
        <taxon>Ascomycota</taxon>
        <taxon>Saccharomycotina</taxon>
        <taxon>Saccharomycetes</taxon>
        <taxon>Phaffomycetales</taxon>
        <taxon>Wickerhamomycetaceae</taxon>
        <taxon>Wickerhamomyces</taxon>
    </lineage>
</organism>